<dbReference type="SUPFAM" id="SSF52540">
    <property type="entry name" value="P-loop containing nucleoside triphosphate hydrolases"/>
    <property type="match status" value="2"/>
</dbReference>
<organism evidence="6 7">
    <name type="scientific">Portibacter lacus</name>
    <dbReference type="NCBI Taxonomy" id="1099794"/>
    <lineage>
        <taxon>Bacteria</taxon>
        <taxon>Pseudomonadati</taxon>
        <taxon>Bacteroidota</taxon>
        <taxon>Saprospiria</taxon>
        <taxon>Saprospirales</taxon>
        <taxon>Haliscomenobacteraceae</taxon>
        <taxon>Portibacter</taxon>
    </lineage>
</organism>
<evidence type="ECO:0000256" key="3">
    <source>
        <dbReference type="ARBA" id="ARBA00022741"/>
    </source>
</evidence>
<proteinExistence type="inferred from homology"/>
<dbReference type="InterPro" id="IPR003439">
    <property type="entry name" value="ABC_transporter-like_ATP-bd"/>
</dbReference>
<comment type="caution">
    <text evidence="6">The sequence shown here is derived from an EMBL/GenBank/DDBJ whole genome shotgun (WGS) entry which is preliminary data.</text>
</comment>
<evidence type="ECO:0000313" key="6">
    <source>
        <dbReference type="EMBL" id="GLR18441.1"/>
    </source>
</evidence>
<feature type="domain" description="ABC transporter" evidence="5">
    <location>
        <begin position="271"/>
        <end position="490"/>
    </location>
</feature>
<dbReference type="InterPro" id="IPR050319">
    <property type="entry name" value="ABC_transp_ATP-bind"/>
</dbReference>
<dbReference type="SMART" id="SM00382">
    <property type="entry name" value="AAA"/>
    <property type="match status" value="2"/>
</dbReference>
<evidence type="ECO:0000256" key="4">
    <source>
        <dbReference type="ARBA" id="ARBA00022840"/>
    </source>
</evidence>
<keyword evidence="4 6" id="KW-0067">ATP-binding</keyword>
<comment type="similarity">
    <text evidence="1">Belongs to the ABC transporter superfamily.</text>
</comment>
<dbReference type="InterPro" id="IPR027417">
    <property type="entry name" value="P-loop_NTPase"/>
</dbReference>
<dbReference type="InterPro" id="IPR017871">
    <property type="entry name" value="ABC_transporter-like_CS"/>
</dbReference>
<dbReference type="EMBL" id="BSOH01000020">
    <property type="protein sequence ID" value="GLR18441.1"/>
    <property type="molecule type" value="Genomic_DNA"/>
</dbReference>
<accession>A0AA37STD7</accession>
<evidence type="ECO:0000256" key="2">
    <source>
        <dbReference type="ARBA" id="ARBA00022448"/>
    </source>
</evidence>
<keyword evidence="7" id="KW-1185">Reference proteome</keyword>
<dbReference type="InterPro" id="IPR003593">
    <property type="entry name" value="AAA+_ATPase"/>
</dbReference>
<reference evidence="6" key="2">
    <citation type="submission" date="2023-01" db="EMBL/GenBank/DDBJ databases">
        <title>Draft genome sequence of Portibacter lacus strain NBRC 108769.</title>
        <authorList>
            <person name="Sun Q."/>
            <person name="Mori K."/>
        </authorList>
    </citation>
    <scope>NUCLEOTIDE SEQUENCE</scope>
    <source>
        <strain evidence="6">NBRC 108769</strain>
    </source>
</reference>
<dbReference type="PANTHER" id="PTHR43776">
    <property type="entry name" value="TRANSPORT ATP-BINDING PROTEIN"/>
    <property type="match status" value="1"/>
</dbReference>
<dbReference type="PANTHER" id="PTHR43776:SF7">
    <property type="entry name" value="D,D-DIPEPTIDE TRANSPORT ATP-BINDING PROTEIN DDPF-RELATED"/>
    <property type="match status" value="1"/>
</dbReference>
<gene>
    <name evidence="6" type="ORF">GCM10007940_30570</name>
</gene>
<dbReference type="AlphaFoldDB" id="A0AA37STD7"/>
<protein>
    <submittedName>
        <fullName evidence="6">ABC transporter ATP-binding protein</fullName>
    </submittedName>
</protein>
<evidence type="ECO:0000256" key="1">
    <source>
        <dbReference type="ARBA" id="ARBA00005417"/>
    </source>
</evidence>
<dbReference type="GO" id="GO:0055085">
    <property type="term" value="P:transmembrane transport"/>
    <property type="evidence" value="ECO:0007669"/>
    <property type="project" value="UniProtKB-ARBA"/>
</dbReference>
<feature type="domain" description="ABC transporter" evidence="5">
    <location>
        <begin position="10"/>
        <end position="250"/>
    </location>
</feature>
<keyword evidence="3" id="KW-0547">Nucleotide-binding</keyword>
<name>A0AA37STD7_9BACT</name>
<reference evidence="6" key="1">
    <citation type="journal article" date="2014" name="Int. J. Syst. Evol. Microbiol.">
        <title>Complete genome sequence of Corynebacterium casei LMG S-19264T (=DSM 44701T), isolated from a smear-ripened cheese.</title>
        <authorList>
            <consortium name="US DOE Joint Genome Institute (JGI-PGF)"/>
            <person name="Walter F."/>
            <person name="Albersmeier A."/>
            <person name="Kalinowski J."/>
            <person name="Ruckert C."/>
        </authorList>
    </citation>
    <scope>NUCLEOTIDE SEQUENCE</scope>
    <source>
        <strain evidence="6">NBRC 108769</strain>
    </source>
</reference>
<dbReference type="Proteomes" id="UP001156666">
    <property type="component" value="Unassembled WGS sequence"/>
</dbReference>
<evidence type="ECO:0000259" key="5">
    <source>
        <dbReference type="PROSITE" id="PS50893"/>
    </source>
</evidence>
<dbReference type="PROSITE" id="PS00211">
    <property type="entry name" value="ABC_TRANSPORTER_1"/>
    <property type="match status" value="2"/>
</dbReference>
<dbReference type="GO" id="GO:0005524">
    <property type="term" value="F:ATP binding"/>
    <property type="evidence" value="ECO:0007669"/>
    <property type="project" value="UniProtKB-KW"/>
</dbReference>
<sequence>MQHSDGQTILEVQKLNTYFGETQVVKDLSFAIQKGETVAIIGETGSGKSVAISSIFNLLEAHIAKVSAEKLVYNDKKNPQISLPKDIAIVFQNAQLSLNPVVKCGVQIKRILRKQMSLSRVEAEQNTKELFHKVELNETDRIYHSFPHQLSGGELQRVMIAMGLACHPEFLILDEPTASLDRIVQIKIIDLLKKLKAEEGLSILLITHDLALVSDFADRILHIDKGALIANQDVDSFFTKSAHQVSQQLVEQLKDFYNGQFKVSGNSEDLMDIKELSVQFRSGKYAFKDLSFCIKKGENLGIIGESGSGKTTLAKCLSGMIPPTEGRISSKVNQRNISYVFQDAYNSVDPDLSIKAILHEVIRLQEKKRDIGELLASVNLSTDILNRKITELSGGQRQRVNLARSLACNPSVLICDEITSGLDLKVQMEIIDLLSSKGDDLTIVFISHDISLVKYFCHRVLIMKNGGMEFLGETKHLFEENQEGYAKELINSIYKVKYFLNRY</sequence>
<keyword evidence="2" id="KW-0813">Transport</keyword>
<dbReference type="CDD" id="cd03257">
    <property type="entry name" value="ABC_NikE_OppD_transporters"/>
    <property type="match status" value="2"/>
</dbReference>
<dbReference type="GO" id="GO:0016887">
    <property type="term" value="F:ATP hydrolysis activity"/>
    <property type="evidence" value="ECO:0007669"/>
    <property type="project" value="InterPro"/>
</dbReference>
<dbReference type="Pfam" id="PF00005">
    <property type="entry name" value="ABC_tran"/>
    <property type="match status" value="2"/>
</dbReference>
<evidence type="ECO:0000313" key="7">
    <source>
        <dbReference type="Proteomes" id="UP001156666"/>
    </source>
</evidence>
<dbReference type="RefSeq" id="WP_235293803.1">
    <property type="nucleotide sequence ID" value="NZ_BSOH01000020.1"/>
</dbReference>
<dbReference type="PROSITE" id="PS50893">
    <property type="entry name" value="ABC_TRANSPORTER_2"/>
    <property type="match status" value="2"/>
</dbReference>
<dbReference type="Gene3D" id="3.40.50.300">
    <property type="entry name" value="P-loop containing nucleotide triphosphate hydrolases"/>
    <property type="match status" value="2"/>
</dbReference>